<comment type="similarity">
    <text evidence="12">Belongs to the SoxA family.</text>
</comment>
<keyword evidence="4" id="KW-0813">Transport</keyword>
<evidence type="ECO:0000256" key="6">
    <source>
        <dbReference type="ARBA" id="ARBA00022679"/>
    </source>
</evidence>
<evidence type="ECO:0000256" key="10">
    <source>
        <dbReference type="ARBA" id="ARBA00022982"/>
    </source>
</evidence>
<dbReference type="GO" id="GO:0046872">
    <property type="term" value="F:metal ion binding"/>
    <property type="evidence" value="ECO:0007669"/>
    <property type="project" value="UniProtKB-KW"/>
</dbReference>
<dbReference type="PIRSF" id="PIRSF038455">
    <property type="entry name" value="SoxA"/>
    <property type="match status" value="1"/>
</dbReference>
<name>A0A3B0ZDU5_9ZZZZ</name>
<dbReference type="InterPro" id="IPR025710">
    <property type="entry name" value="SoxA"/>
</dbReference>
<dbReference type="GO" id="GO:0019417">
    <property type="term" value="P:sulfur oxidation"/>
    <property type="evidence" value="ECO:0007669"/>
    <property type="project" value="InterPro"/>
</dbReference>
<evidence type="ECO:0000313" key="16">
    <source>
        <dbReference type="EMBL" id="VAW91595.1"/>
    </source>
</evidence>
<comment type="catalytic activity">
    <reaction evidence="13">
        <text>L-cysteinyl-[SoxY protein] + thiosulfate + 2 Fe(III)-[cytochrome c] = S-sulfosulfanyl-L-cysteinyl-[SoxY protein] + 2 Fe(II)-[cytochrome c] + 2 H(+)</text>
        <dbReference type="Rhea" id="RHEA:56720"/>
        <dbReference type="Rhea" id="RHEA-COMP:10350"/>
        <dbReference type="Rhea" id="RHEA-COMP:14328"/>
        <dbReference type="Rhea" id="RHEA-COMP:14399"/>
        <dbReference type="Rhea" id="RHEA-COMP:14691"/>
        <dbReference type="ChEBI" id="CHEBI:15378"/>
        <dbReference type="ChEBI" id="CHEBI:29033"/>
        <dbReference type="ChEBI" id="CHEBI:29034"/>
        <dbReference type="ChEBI" id="CHEBI:29950"/>
        <dbReference type="ChEBI" id="CHEBI:33542"/>
        <dbReference type="ChEBI" id="CHEBI:139321"/>
        <dbReference type="EC" id="2.8.5.2"/>
    </reaction>
</comment>
<evidence type="ECO:0000256" key="12">
    <source>
        <dbReference type="ARBA" id="ARBA00025746"/>
    </source>
</evidence>
<dbReference type="InterPro" id="IPR009056">
    <property type="entry name" value="Cyt_c-like_dom"/>
</dbReference>
<dbReference type="GO" id="GO:0009055">
    <property type="term" value="F:electron transfer activity"/>
    <property type="evidence" value="ECO:0007669"/>
    <property type="project" value="InterPro"/>
</dbReference>
<dbReference type="Pfam" id="PF21342">
    <property type="entry name" value="SoxA-TsdA_cyt-c"/>
    <property type="match status" value="1"/>
</dbReference>
<keyword evidence="10" id="KW-0249">Electron transport</keyword>
<dbReference type="GO" id="GO:0020037">
    <property type="term" value="F:heme binding"/>
    <property type="evidence" value="ECO:0007669"/>
    <property type="project" value="InterPro"/>
</dbReference>
<proteinExistence type="inferred from homology"/>
<evidence type="ECO:0000256" key="2">
    <source>
        <dbReference type="ARBA" id="ARBA00012408"/>
    </source>
</evidence>
<dbReference type="SUPFAM" id="SSF46626">
    <property type="entry name" value="Cytochrome c"/>
    <property type="match status" value="2"/>
</dbReference>
<dbReference type="EMBL" id="UOFT01000012">
    <property type="protein sequence ID" value="VAW91595.1"/>
    <property type="molecule type" value="Genomic_DNA"/>
</dbReference>
<evidence type="ECO:0000256" key="4">
    <source>
        <dbReference type="ARBA" id="ARBA00022448"/>
    </source>
</evidence>
<evidence type="ECO:0000256" key="1">
    <source>
        <dbReference type="ARBA" id="ARBA00004418"/>
    </source>
</evidence>
<dbReference type="NCBIfam" id="TIGR04484">
    <property type="entry name" value="thiosulf_SoxA"/>
    <property type="match status" value="1"/>
</dbReference>
<evidence type="ECO:0000256" key="13">
    <source>
        <dbReference type="ARBA" id="ARBA00048077"/>
    </source>
</evidence>
<gene>
    <name evidence="16" type="ORF">MNBD_GAMMA23-1576</name>
</gene>
<dbReference type="InterPro" id="IPR036909">
    <property type="entry name" value="Cyt_c-like_dom_sf"/>
</dbReference>
<protein>
    <recommendedName>
        <fullName evidence="3">L-cysteine S-thiosulfotransferase subunit SoxA</fullName>
        <ecNumber evidence="2">2.8.5.2</ecNumber>
    </recommendedName>
</protein>
<evidence type="ECO:0000256" key="7">
    <source>
        <dbReference type="ARBA" id="ARBA00022723"/>
    </source>
</evidence>
<reference evidence="16" key="1">
    <citation type="submission" date="2018-06" db="EMBL/GenBank/DDBJ databases">
        <authorList>
            <person name="Zhirakovskaya E."/>
        </authorList>
    </citation>
    <scope>NUCLEOTIDE SEQUENCE</scope>
</reference>
<dbReference type="GO" id="GO:0016669">
    <property type="term" value="F:oxidoreductase activity, acting on a sulfur group of donors, cytochrome as acceptor"/>
    <property type="evidence" value="ECO:0007669"/>
    <property type="project" value="InterPro"/>
</dbReference>
<keyword evidence="11" id="KW-0408">Iron</keyword>
<keyword evidence="6" id="KW-0808">Transferase</keyword>
<dbReference type="GO" id="GO:0042597">
    <property type="term" value="C:periplasmic space"/>
    <property type="evidence" value="ECO:0007669"/>
    <property type="project" value="UniProtKB-SubCell"/>
</dbReference>
<comment type="subcellular location">
    <subcellularLocation>
        <location evidence="1">Periplasm</location>
    </subcellularLocation>
</comment>
<dbReference type="EC" id="2.8.5.2" evidence="2"/>
<keyword evidence="5" id="KW-0349">Heme</keyword>
<keyword evidence="8" id="KW-0732">Signal</keyword>
<keyword evidence="7" id="KW-0479">Metal-binding</keyword>
<evidence type="ECO:0000256" key="9">
    <source>
        <dbReference type="ARBA" id="ARBA00022764"/>
    </source>
</evidence>
<accession>A0A3B0ZDU5</accession>
<evidence type="ECO:0000256" key="8">
    <source>
        <dbReference type="ARBA" id="ARBA00022729"/>
    </source>
</evidence>
<dbReference type="AlphaFoldDB" id="A0A3B0ZDU5"/>
<evidence type="ECO:0000256" key="14">
    <source>
        <dbReference type="ARBA" id="ARBA00048423"/>
    </source>
</evidence>
<dbReference type="Gene3D" id="1.10.760.10">
    <property type="entry name" value="Cytochrome c-like domain"/>
    <property type="match status" value="2"/>
</dbReference>
<feature type="domain" description="Cytochrome c" evidence="15">
    <location>
        <begin position="86"/>
        <end position="151"/>
    </location>
</feature>
<dbReference type="GO" id="GO:0016740">
    <property type="term" value="F:transferase activity"/>
    <property type="evidence" value="ECO:0007669"/>
    <property type="project" value="UniProtKB-KW"/>
</dbReference>
<evidence type="ECO:0000256" key="5">
    <source>
        <dbReference type="ARBA" id="ARBA00022617"/>
    </source>
</evidence>
<sequence>MKRLLITATAISLLGLPLLANASPKQDLKEFRAYFFKKFPGVKLQDFGNGIYSIDPVRRDEWQNIEEFPPYEDGIAKGKTLFKKYGLAKCFKNGGKGIKQNYPYFNSKSGKVHTLIADIQACIVKNGHKPLGMKKGNIVAIEGYMAYTSRGKVQNVVVPNDKRALKIYNQGKTIFYAKRGQLNFSCANCHIDSPGLLVRGNLLGPALGQTSHFPVWRRKWAKKTFKKKGKVGALGGFGTLHRRYGGCNKQIRAKPLNKGKKWKKKQHPGYVALEYFHTYMSNGIKLNGPAVRQ</sequence>
<evidence type="ECO:0000259" key="15">
    <source>
        <dbReference type="Pfam" id="PF21342"/>
    </source>
</evidence>
<organism evidence="16">
    <name type="scientific">hydrothermal vent metagenome</name>
    <dbReference type="NCBI Taxonomy" id="652676"/>
    <lineage>
        <taxon>unclassified sequences</taxon>
        <taxon>metagenomes</taxon>
        <taxon>ecological metagenomes</taxon>
    </lineage>
</organism>
<evidence type="ECO:0000256" key="3">
    <source>
        <dbReference type="ARBA" id="ARBA00019364"/>
    </source>
</evidence>
<dbReference type="GO" id="GO:0070069">
    <property type="term" value="C:cytochrome complex"/>
    <property type="evidence" value="ECO:0007669"/>
    <property type="project" value="InterPro"/>
</dbReference>
<comment type="catalytic activity">
    <reaction evidence="14">
        <text>S-sulfanyl-L-cysteinyl-[SoxY protein] + thiosulfate + 2 Fe(III)-[cytochrome c] = S-(2-sulfodisulfanyl)-L-cysteinyl-[SoxY protein] + 2 Fe(II)-[cytochrome c] + 2 H(+)</text>
        <dbReference type="Rhea" id="RHEA:51224"/>
        <dbReference type="Rhea" id="RHEA-COMP:10350"/>
        <dbReference type="Rhea" id="RHEA-COMP:14399"/>
        <dbReference type="Rhea" id="RHEA-COMP:14689"/>
        <dbReference type="Rhea" id="RHEA-COMP:14690"/>
        <dbReference type="ChEBI" id="CHEBI:15378"/>
        <dbReference type="ChEBI" id="CHEBI:29033"/>
        <dbReference type="ChEBI" id="CHEBI:29034"/>
        <dbReference type="ChEBI" id="CHEBI:33542"/>
        <dbReference type="ChEBI" id="CHEBI:61963"/>
        <dbReference type="ChEBI" id="CHEBI:140664"/>
        <dbReference type="EC" id="2.8.5.2"/>
    </reaction>
</comment>
<evidence type="ECO:0000256" key="11">
    <source>
        <dbReference type="ARBA" id="ARBA00023004"/>
    </source>
</evidence>
<keyword evidence="9" id="KW-0574">Periplasm</keyword>